<dbReference type="Proteomes" id="UP000011518">
    <property type="component" value="Unassembled WGS sequence"/>
</dbReference>
<keyword evidence="2" id="KW-1185">Reference proteome</keyword>
<protein>
    <submittedName>
        <fullName evidence="1">Uncharacterized protein</fullName>
    </submittedName>
</protein>
<sequence>MQKDLTSLLVIDTTQCRYLKQYFGIKEQLLGSPPWPACCSRAVWAVGCSCVPAFRGSLSLLQQYGKLSRTQYHAIIVPRWEFRHRNSLKKQRVYNILEQILGKLFHMDCSELVSHWKTHSSSLICARRTRDAGVELGAI</sequence>
<dbReference type="AlphaFoldDB" id="L9KRF9"/>
<organism evidence="1 2">
    <name type="scientific">Tupaia chinensis</name>
    <name type="common">Chinese tree shrew</name>
    <name type="synonym">Tupaia belangeri chinensis</name>
    <dbReference type="NCBI Taxonomy" id="246437"/>
    <lineage>
        <taxon>Eukaryota</taxon>
        <taxon>Metazoa</taxon>
        <taxon>Chordata</taxon>
        <taxon>Craniata</taxon>
        <taxon>Vertebrata</taxon>
        <taxon>Euteleostomi</taxon>
        <taxon>Mammalia</taxon>
        <taxon>Eutheria</taxon>
        <taxon>Euarchontoglires</taxon>
        <taxon>Scandentia</taxon>
        <taxon>Tupaiidae</taxon>
        <taxon>Tupaia</taxon>
    </lineage>
</organism>
<reference evidence="2" key="2">
    <citation type="journal article" date="2013" name="Nat. Commun.">
        <title>Genome of the Chinese tree shrew.</title>
        <authorList>
            <person name="Fan Y."/>
            <person name="Huang Z.Y."/>
            <person name="Cao C.C."/>
            <person name="Chen C.S."/>
            <person name="Chen Y.X."/>
            <person name="Fan D.D."/>
            <person name="He J."/>
            <person name="Hou H.L."/>
            <person name="Hu L."/>
            <person name="Hu X.T."/>
            <person name="Jiang X.T."/>
            <person name="Lai R."/>
            <person name="Lang Y.S."/>
            <person name="Liang B."/>
            <person name="Liao S.G."/>
            <person name="Mu D."/>
            <person name="Ma Y.Y."/>
            <person name="Niu Y.Y."/>
            <person name="Sun X.Q."/>
            <person name="Xia J.Q."/>
            <person name="Xiao J."/>
            <person name="Xiong Z.Q."/>
            <person name="Xu L."/>
            <person name="Yang L."/>
            <person name="Zhang Y."/>
            <person name="Zhao W."/>
            <person name="Zhao X.D."/>
            <person name="Zheng Y.T."/>
            <person name="Zhou J.M."/>
            <person name="Zhu Y.B."/>
            <person name="Zhang G.J."/>
            <person name="Wang J."/>
            <person name="Yao Y.G."/>
        </authorList>
    </citation>
    <scope>NUCLEOTIDE SEQUENCE [LARGE SCALE GENOMIC DNA]</scope>
</reference>
<accession>L9KRF9</accession>
<name>L9KRF9_TUPCH</name>
<evidence type="ECO:0000313" key="1">
    <source>
        <dbReference type="EMBL" id="ELW63777.1"/>
    </source>
</evidence>
<gene>
    <name evidence="1" type="ORF">TREES_T100014975</name>
</gene>
<reference evidence="2" key="1">
    <citation type="submission" date="2012-07" db="EMBL/GenBank/DDBJ databases">
        <title>Genome of the Chinese tree shrew, a rising model animal genetically related to primates.</title>
        <authorList>
            <person name="Zhang G."/>
            <person name="Fan Y."/>
            <person name="Yao Y."/>
            <person name="Huang Z."/>
        </authorList>
    </citation>
    <scope>NUCLEOTIDE SEQUENCE [LARGE SCALE GENOMIC DNA]</scope>
</reference>
<evidence type="ECO:0000313" key="2">
    <source>
        <dbReference type="Proteomes" id="UP000011518"/>
    </source>
</evidence>
<dbReference type="EMBL" id="KB320763">
    <property type="protein sequence ID" value="ELW63777.1"/>
    <property type="molecule type" value="Genomic_DNA"/>
</dbReference>
<dbReference type="InParanoid" id="L9KRF9"/>
<proteinExistence type="predicted"/>